<feature type="compositionally biased region" description="Basic and acidic residues" evidence="1">
    <location>
        <begin position="108"/>
        <end position="120"/>
    </location>
</feature>
<dbReference type="AlphaFoldDB" id="A0A6A4VF98"/>
<dbReference type="PANTHER" id="PTHR22948:SF29">
    <property type="entry name" value="FI02030P-RELATED"/>
    <property type="match status" value="1"/>
</dbReference>
<feature type="domain" description="Tudor" evidence="2">
    <location>
        <begin position="524"/>
        <end position="593"/>
    </location>
</feature>
<dbReference type="Gene3D" id="2.30.30.140">
    <property type="match status" value="3"/>
</dbReference>
<evidence type="ECO:0000259" key="2">
    <source>
        <dbReference type="PROSITE" id="PS50304"/>
    </source>
</evidence>
<comment type="caution">
    <text evidence="3">The sequence shown here is derived from an EMBL/GenBank/DDBJ whole genome shotgun (WGS) entry which is preliminary data.</text>
</comment>
<dbReference type="PANTHER" id="PTHR22948">
    <property type="entry name" value="TUDOR DOMAIN CONTAINING PROTEIN"/>
    <property type="match status" value="1"/>
</dbReference>
<dbReference type="InterPro" id="IPR050621">
    <property type="entry name" value="Tudor_domain_containing"/>
</dbReference>
<proteinExistence type="predicted"/>
<dbReference type="Gene3D" id="2.40.50.90">
    <property type="match status" value="1"/>
</dbReference>
<evidence type="ECO:0000313" key="4">
    <source>
        <dbReference type="Proteomes" id="UP000440578"/>
    </source>
</evidence>
<reference evidence="3 4" key="1">
    <citation type="submission" date="2019-07" db="EMBL/GenBank/DDBJ databases">
        <title>Draft genome assembly of a fouling barnacle, Amphibalanus amphitrite (Darwin, 1854): The first reference genome for Thecostraca.</title>
        <authorList>
            <person name="Kim W."/>
        </authorList>
    </citation>
    <scope>NUCLEOTIDE SEQUENCE [LARGE SCALE GENOMIC DNA]</scope>
    <source>
        <strain evidence="3">SNU_AA5</strain>
        <tissue evidence="3">Soma without cirri and trophi</tissue>
    </source>
</reference>
<keyword evidence="4" id="KW-1185">Reference proteome</keyword>
<gene>
    <name evidence="3" type="primary">TDRD1_2</name>
    <name evidence="3" type="ORF">FJT64_011568</name>
</gene>
<dbReference type="SUPFAM" id="SSF63748">
    <property type="entry name" value="Tudor/PWWP/MBT"/>
    <property type="match status" value="3"/>
</dbReference>
<accession>A0A6A4VF98</accession>
<dbReference type="FunFam" id="2.30.30.140:FF:000018">
    <property type="entry name" value="Serine/threonine-protein kinase 31"/>
    <property type="match status" value="1"/>
</dbReference>
<dbReference type="OrthoDB" id="10034606at2759"/>
<feature type="region of interest" description="Disordered" evidence="1">
    <location>
        <begin position="367"/>
        <end position="449"/>
    </location>
</feature>
<dbReference type="Proteomes" id="UP000440578">
    <property type="component" value="Unassembled WGS sequence"/>
</dbReference>
<dbReference type="PROSITE" id="PS50304">
    <property type="entry name" value="TUDOR"/>
    <property type="match status" value="3"/>
</dbReference>
<dbReference type="InterPro" id="IPR002999">
    <property type="entry name" value="Tudor"/>
</dbReference>
<dbReference type="GO" id="GO:0005737">
    <property type="term" value="C:cytoplasm"/>
    <property type="evidence" value="ECO:0007669"/>
    <property type="project" value="UniProtKB-ARBA"/>
</dbReference>
<feature type="region of interest" description="Disordered" evidence="1">
    <location>
        <begin position="1"/>
        <end position="142"/>
    </location>
</feature>
<sequence length="939" mass="101500">MSEALPQPAGDTGSLASAAGRRESSVSTCSSPRPSLSQGRRADRNVALRHLRREPEPETRPDPELNPEPDPGPGPEPEPRAGPEPCLESDPGTDSETDSEPEPEPEPDPERRSGRERLDYSRGSSPPPESSASSRALSNADVSHGLPSREINLKVMHDVSLAHHDLLEDCDLLYLNLREDQPSLETLCSDLEALSSAPRCILAAPPRAGDLVFARWNGVWYRGRVSAAPAAGAVQVQFVDYGNYDTVPLSECRRLPERLARMPVCAVACVPVGAAAAPDGPRRQLQALLIEALLAPDAPVRALFQRPAGGGPLRAQLAVTVTVGAEPRLVDVGRTLSNVMTVSPEDAQQQVETKHLALERLMVPFVSPRGRSGAGESRVLDWLSTGDGNEAGARNGTEREAEPPPQRATNGRVAADRPADQLADAGGGEPTAAARRTLSPVKASPQTFVDPPKYRGLGVSWHSRPIYRAPRELCARSPHRDVIIVRAQSPDNFYISFESQEKFDEFQQQMQTAYARLPVHPRQGLHPDLLCAGSFWAARFSDDEWCRAVIVGQLPPEGGDGLPRYRVHAVDFGDEDEVSPDQLRPMLEQFASQPVFLVRAKCSGVAPLAGESDYSVEARERFVDLVDVININAHTVSSETTEECLAVVLHRLEDCDVVPVTRTMAEEGLVEHWEVQEDVGAAATRLAPLEVLPSAGDTAAEPFTVPPPPPPLASSDDEWRPRAPGEPLRLPPAGAVVYVKVTAVISPELFYVVMPFGVRAAQRVNEDFIGEVRRLAEAESVEMLAAAMRRFYGSRPAEGSQPTPPVGAPVAVRWQGGWHRGTVLVADEDHAEVFLTDWGHSEPVPREDLRELVRRFQQLPAQAVACSLGSASSPPPRRWPPAAVERLVALAQHGLLLAHVLAAPLAGGASSAPSRLLVDLYHATGLDDGVWASRFVCGQ</sequence>
<feature type="compositionally biased region" description="Low complexity" evidence="1">
    <location>
        <begin position="25"/>
        <end position="37"/>
    </location>
</feature>
<dbReference type="InterPro" id="IPR035437">
    <property type="entry name" value="SNase_OB-fold_sf"/>
</dbReference>
<dbReference type="SMART" id="SM00333">
    <property type="entry name" value="TUDOR"/>
    <property type="match status" value="3"/>
</dbReference>
<feature type="domain" description="Tudor" evidence="2">
    <location>
        <begin position="205"/>
        <end position="262"/>
    </location>
</feature>
<name>A0A6A4VF98_AMPAM</name>
<evidence type="ECO:0000256" key="1">
    <source>
        <dbReference type="SAM" id="MobiDB-lite"/>
    </source>
</evidence>
<feature type="domain" description="Tudor" evidence="2">
    <location>
        <begin position="803"/>
        <end position="859"/>
    </location>
</feature>
<feature type="region of interest" description="Disordered" evidence="1">
    <location>
        <begin position="697"/>
        <end position="723"/>
    </location>
</feature>
<dbReference type="Pfam" id="PF00567">
    <property type="entry name" value="TUDOR"/>
    <property type="match status" value="3"/>
</dbReference>
<dbReference type="EMBL" id="VIIS01001968">
    <property type="protein sequence ID" value="KAF0290254.1"/>
    <property type="molecule type" value="Genomic_DNA"/>
</dbReference>
<evidence type="ECO:0000313" key="3">
    <source>
        <dbReference type="EMBL" id="KAF0290254.1"/>
    </source>
</evidence>
<feature type="compositionally biased region" description="Pro residues" evidence="1">
    <location>
        <begin position="64"/>
        <end position="82"/>
    </location>
</feature>
<protein>
    <submittedName>
        <fullName evidence="3">Tudor domain-containing protein 1</fullName>
    </submittedName>
</protein>
<feature type="compositionally biased region" description="Acidic residues" evidence="1">
    <location>
        <begin position="91"/>
        <end position="107"/>
    </location>
</feature>
<feature type="compositionally biased region" description="Basic and acidic residues" evidence="1">
    <location>
        <begin position="53"/>
        <end position="63"/>
    </location>
</feature>
<organism evidence="3 4">
    <name type="scientific">Amphibalanus amphitrite</name>
    <name type="common">Striped barnacle</name>
    <name type="synonym">Balanus amphitrite</name>
    <dbReference type="NCBI Taxonomy" id="1232801"/>
    <lineage>
        <taxon>Eukaryota</taxon>
        <taxon>Metazoa</taxon>
        <taxon>Ecdysozoa</taxon>
        <taxon>Arthropoda</taxon>
        <taxon>Crustacea</taxon>
        <taxon>Multicrustacea</taxon>
        <taxon>Cirripedia</taxon>
        <taxon>Thoracica</taxon>
        <taxon>Thoracicalcarea</taxon>
        <taxon>Balanomorpha</taxon>
        <taxon>Balanoidea</taxon>
        <taxon>Balanidae</taxon>
        <taxon>Amphibalaninae</taxon>
        <taxon>Amphibalanus</taxon>
    </lineage>
</organism>